<dbReference type="Proteomes" id="UP001153269">
    <property type="component" value="Unassembled WGS sequence"/>
</dbReference>
<reference evidence="2" key="1">
    <citation type="submission" date="2020-03" db="EMBL/GenBank/DDBJ databases">
        <authorList>
            <person name="Weist P."/>
        </authorList>
    </citation>
    <scope>NUCLEOTIDE SEQUENCE</scope>
</reference>
<dbReference type="EMBL" id="CADEAL010004458">
    <property type="protein sequence ID" value="CAB1460059.1"/>
    <property type="molecule type" value="Genomic_DNA"/>
</dbReference>
<organism evidence="2 3">
    <name type="scientific">Pleuronectes platessa</name>
    <name type="common">European plaice</name>
    <dbReference type="NCBI Taxonomy" id="8262"/>
    <lineage>
        <taxon>Eukaryota</taxon>
        <taxon>Metazoa</taxon>
        <taxon>Chordata</taxon>
        <taxon>Craniata</taxon>
        <taxon>Vertebrata</taxon>
        <taxon>Euteleostomi</taxon>
        <taxon>Actinopterygii</taxon>
        <taxon>Neopterygii</taxon>
        <taxon>Teleostei</taxon>
        <taxon>Neoteleostei</taxon>
        <taxon>Acanthomorphata</taxon>
        <taxon>Carangaria</taxon>
        <taxon>Pleuronectiformes</taxon>
        <taxon>Pleuronectoidei</taxon>
        <taxon>Pleuronectidae</taxon>
        <taxon>Pleuronectes</taxon>
    </lineage>
</organism>
<feature type="region of interest" description="Disordered" evidence="1">
    <location>
        <begin position="146"/>
        <end position="166"/>
    </location>
</feature>
<evidence type="ECO:0000256" key="1">
    <source>
        <dbReference type="SAM" id="MobiDB-lite"/>
    </source>
</evidence>
<dbReference type="AlphaFoldDB" id="A0A9N7W1P5"/>
<sequence>MRVRGKKSQALQVNLYLPCFTRLNRLCSASHPHCGGVNEVLGLCCHFVRSSADTCITSDARVLRQPMGKSLQELDMELMGKRRKINPGVSSSAHISPSNGRTSVSWRRGSRHAETGGERERERERASETSARRTWQRLLFLPVRSPALPRTGRGAHTDLDRAAEGKATRGISMKDDHIVPSVHPGGRHLRMLAYPPAKVQDGPSSAVSVNKKRQHHTSPPCCVLCVFSKERCTLGKKDRMLFPHKPWKNPSILNEKQFDSVLGVDASLHVNPGLDVKHLLGDSFGCGCGMTPRHICRGAGDPCNLPLARPRLHHPDHCSEDCVILPPVQRG</sequence>
<feature type="compositionally biased region" description="Polar residues" evidence="1">
    <location>
        <begin position="88"/>
        <end position="105"/>
    </location>
</feature>
<evidence type="ECO:0000313" key="3">
    <source>
        <dbReference type="Proteomes" id="UP001153269"/>
    </source>
</evidence>
<feature type="compositionally biased region" description="Basic and acidic residues" evidence="1">
    <location>
        <begin position="111"/>
        <end position="131"/>
    </location>
</feature>
<feature type="region of interest" description="Disordered" evidence="1">
    <location>
        <begin position="86"/>
        <end position="131"/>
    </location>
</feature>
<protein>
    <submittedName>
        <fullName evidence="2">Uncharacterized protein</fullName>
    </submittedName>
</protein>
<feature type="compositionally biased region" description="Basic and acidic residues" evidence="1">
    <location>
        <begin position="155"/>
        <end position="166"/>
    </location>
</feature>
<accession>A0A9N7W1P5</accession>
<proteinExistence type="predicted"/>
<keyword evidence="3" id="KW-1185">Reference proteome</keyword>
<gene>
    <name evidence="2" type="ORF">PLEPLA_LOCUS47896</name>
</gene>
<evidence type="ECO:0000313" key="2">
    <source>
        <dbReference type="EMBL" id="CAB1460059.1"/>
    </source>
</evidence>
<name>A0A9N7W1P5_PLEPL</name>
<comment type="caution">
    <text evidence="2">The sequence shown here is derived from an EMBL/GenBank/DDBJ whole genome shotgun (WGS) entry which is preliminary data.</text>
</comment>